<feature type="compositionally biased region" description="Polar residues" evidence="6">
    <location>
        <begin position="1108"/>
        <end position="1130"/>
    </location>
</feature>
<dbReference type="SUPFAM" id="SSF46785">
    <property type="entry name" value="Winged helix' DNA-binding domain"/>
    <property type="match status" value="1"/>
</dbReference>
<dbReference type="PANTHER" id="PTHR11017">
    <property type="entry name" value="LEUCINE-RICH REPEAT-CONTAINING PROTEIN"/>
    <property type="match status" value="1"/>
</dbReference>
<evidence type="ECO:0000259" key="8">
    <source>
        <dbReference type="Pfam" id="PF20160"/>
    </source>
</evidence>
<dbReference type="PROSITE" id="PS51450">
    <property type="entry name" value="LRR"/>
    <property type="match status" value="1"/>
</dbReference>
<accession>A0A833XRK0</accession>
<evidence type="ECO:0000256" key="1">
    <source>
        <dbReference type="ARBA" id="ARBA00011982"/>
    </source>
</evidence>
<reference evidence="10" key="2">
    <citation type="submission" date="2020-03" db="EMBL/GenBank/DDBJ databases">
        <title>Walnut 2.0.</title>
        <authorList>
            <person name="Marrano A."/>
            <person name="Britton M."/>
            <person name="Zimin A.V."/>
            <person name="Zaini P.A."/>
            <person name="Workman R."/>
            <person name="Puiu D."/>
            <person name="Bianco L."/>
            <person name="Allen B.J."/>
            <person name="Troggio M."/>
            <person name="Leslie C.A."/>
            <person name="Timp W."/>
            <person name="Dendekar A."/>
            <person name="Salzberg S.L."/>
            <person name="Neale D.B."/>
        </authorList>
    </citation>
    <scope>NUCLEOTIDE SEQUENCE</scope>
    <source>
        <tissue evidence="10">Leaves</tissue>
    </source>
</reference>
<dbReference type="SUPFAM" id="SSF52540">
    <property type="entry name" value="P-loop containing nucleoside triphosphate hydrolases"/>
    <property type="match status" value="1"/>
</dbReference>
<reference evidence="10" key="1">
    <citation type="submission" date="2015-10" db="EMBL/GenBank/DDBJ databases">
        <authorList>
            <person name="Martinez-Garcia P.J."/>
            <person name="Crepeau M.W."/>
            <person name="Puiu D."/>
            <person name="Gonzalez-Ibeas D."/>
            <person name="Whalen J."/>
            <person name="Stevens K."/>
            <person name="Paul R."/>
            <person name="Butterfield T."/>
            <person name="Britton M."/>
            <person name="Reagan R."/>
            <person name="Chakraborty S."/>
            <person name="Walawage S.L."/>
            <person name="Vasquez-Gross H.A."/>
            <person name="Cardeno C."/>
            <person name="Famula R."/>
            <person name="Pratt K."/>
            <person name="Kuruganti S."/>
            <person name="Aradhya M.K."/>
            <person name="Leslie C.A."/>
            <person name="Dandekar A.M."/>
            <person name="Salzberg S.L."/>
            <person name="Wegrzyn J.L."/>
            <person name="Langley C.H."/>
            <person name="Neale D.B."/>
        </authorList>
    </citation>
    <scope>NUCLEOTIDE SEQUENCE</scope>
    <source>
        <tissue evidence="10">Leaves</tissue>
    </source>
</reference>
<dbReference type="InterPro" id="IPR001611">
    <property type="entry name" value="Leu-rich_rpt"/>
</dbReference>
<evidence type="ECO:0000256" key="3">
    <source>
        <dbReference type="ARBA" id="ARBA00022737"/>
    </source>
</evidence>
<dbReference type="InterPro" id="IPR011713">
    <property type="entry name" value="Leu-rich_rpt_3"/>
</dbReference>
<dbReference type="Pfam" id="PF20160">
    <property type="entry name" value="C-JID"/>
    <property type="match status" value="1"/>
</dbReference>
<dbReference type="InterPro" id="IPR032675">
    <property type="entry name" value="LRR_dom_sf"/>
</dbReference>
<dbReference type="InterPro" id="IPR002182">
    <property type="entry name" value="NB-ARC"/>
</dbReference>
<sequence length="1952" mass="222172">MLSYKNNCSHVRVCALCRDESTAIKEIVGKIRSQLNHTCSSVSEELFGIDSPVDEMWKLLRRKSDEVRFVGICGMGGIGKTTLAEVVFNRISNQFQATSFIGCVREETGYRGLVSLQKQLLSQILEEEKINIWDVRGGINMIKNRLFSRKVLIVLDDVDKEQQLEALAGNHDWFGPGSRIIVTSRDGHLLKRHVDDIYMATGLGHADALQLFCWKAFKKPYPEENCVDLCKEFVKYANGLPLALKVLGSSLYGRGTNEWESTRDKLKANPNREVLDILEIGFHSLGVAERRLFLDIACFFKREIKKDLIIDLLESSGYPPHIDIAILVDKSLLTVCVGNSFSMHDLLQEMGQEIVRRESPEEPGRRSRLWLLEDALEMLSNNTGTNVVEGIVLNSPFQKEENLNAETFSKMKKLRLLKIRYGQLPEDLSYLSNELCLLEWFGYPLKSFPSTFQPDKLVELRMPCSQIKQLWINGTKVDVRLCKLKLIDLSYSRNLDKMPNFNKIPNLEKLILQECTSLSSVHQSIGVLRRLIVLNLQGCKSFANLPGKISLESPKLIHLLNYSRLKNWLLQKESSDPIGRLSWCNTFSSLSSLRSLDLSDCNLLDRAIPGDLSGLSSLQSLNLSGNEFSSLTDGICQVSKLKEVFFRNCSKLQALPKLPSGIAIVWAENSVSLNIYSDQIYLWCSSEQVVTLCCSRMQSSEEKSRRSLLVTDPDRPNPSLRLILKNYFQSPNVRCGPSWAAEIPKWFDKQSTSSSVTTQMYPTSCGNEWFGCALFVIYKVHELETSNFRSSERSDTTLDLKDLHQFVCDFETKKGRLKQPLVLNNPKVHFVGPTGFWVYIPYVWFSKQSNNPQRKEKKKRSNYKPDRWRYIVASITTGSPGVEVKKLGMRILYGHKDVEEFAESIDRCSLGVFSGERSTFRKVAQCMSILPSRHVGEAECVSMTCIPCPLSNEDHGLKGVLLSLLLQYFEENSSVSHDSKLTSRNFSCLLSTDDGCIQSSTIFPLTRDIFRESHRLLVFHIPRLSFTHKLNQQNAIRALFGTSSSDVEAHVCGMRVVYEHQVEGFVQTVVDCILGSPKGYHQGYKRSLVHQVNSDMPRNVHRGEFESESGNASGRKTPSTSHSNYSPTSQRLRICTSTESLPKLPSSVEHLADCFDHQRVFNNCFPQSDIPKSFCSHPGPLLTFRPCPDLYSSSDWRGIAVCAIFTFLKHSTLVHNGTLGLEICRGLTCYFGSDVGWTISIHKNNTESEFTKSSWLNQCEFLWLLYIPRVSILEKLKPWNLLKALFVSKSQGLMVQKCGHADLVYQQNVDEFVRMITHCSSTFPNKSQPVHQFSVDDYRNREENYNDEGETSVSRSSSDHRLRRRIFQGESNSTANSYTNSDKQIKNASNFLLKNFENLFSHRSAGPSVTIDFPSNFCDANDIAGLVLCATFSVPDEYPLDQFLENLESQVPYGLICRLLDANLCFMKFHHTYCPTKEELKWISHLRGFNWLFYLPYWWLLDRMLGCHRLTASMATNWPCLVVQKCALRALHLQDAQKMFQTVYHSSVSFFDNWHLFHKDIVREEDCIRPMETFSTEIEECDPMDPGSTCNARPATSAENQGFDPFSASNTCLSDTKIPEWFSHHRGGSSATIQLPSNIHGESNWMGLAVCTAFSVHEHLTVSQDHNMNSNVSYHLICQLDTGIGSLDPPHVFPITEEKLTWFYPHGFIWLSYIPCRSVRDLVGQCRRIEASVVSDCPRLMVLDCGLRLLYHQDSEEFEQTIIKCLTSPFPNMNLILQSVATDTGSNDMQNNDVCINSCEWQSSITFLFYRTLIDDLCIIPVSPLVKFWSVDKEDLAAIIENLEITSQLELICHLETDIGSVEPLHVYHPTKEDFMLFQLEVWIPSYTHLHDEVEFKLTIRQSVASFSDAWGLIRRLGTDSRQGIKRKRKDGTLYKTHCYIAQRHEGETCAL</sequence>
<evidence type="ECO:0000313" key="11">
    <source>
        <dbReference type="Proteomes" id="UP000619265"/>
    </source>
</evidence>
<dbReference type="InterPro" id="IPR042197">
    <property type="entry name" value="Apaf_helical"/>
</dbReference>
<dbReference type="Pfam" id="PF00931">
    <property type="entry name" value="NB-ARC"/>
    <property type="match status" value="1"/>
</dbReference>
<dbReference type="SUPFAM" id="SSF52058">
    <property type="entry name" value="L domain-like"/>
    <property type="match status" value="1"/>
</dbReference>
<dbReference type="EC" id="3.2.2.6" evidence="1"/>
<comment type="caution">
    <text evidence="10">The sequence shown here is derived from an EMBL/GenBank/DDBJ whole genome shotgun (WGS) entry which is preliminary data.</text>
</comment>
<feature type="domain" description="C-JID" evidence="8">
    <location>
        <begin position="1614"/>
        <end position="1756"/>
    </location>
</feature>
<evidence type="ECO:0000256" key="6">
    <source>
        <dbReference type="SAM" id="MobiDB-lite"/>
    </source>
</evidence>
<dbReference type="PRINTS" id="PR00364">
    <property type="entry name" value="DISEASERSIST"/>
</dbReference>
<dbReference type="SMART" id="SM00369">
    <property type="entry name" value="LRR_TYP"/>
    <property type="match status" value="2"/>
</dbReference>
<evidence type="ECO:0000259" key="7">
    <source>
        <dbReference type="Pfam" id="PF00931"/>
    </source>
</evidence>
<dbReference type="InterPro" id="IPR027417">
    <property type="entry name" value="P-loop_NTPase"/>
</dbReference>
<dbReference type="InterPro" id="IPR044974">
    <property type="entry name" value="Disease_R_plants"/>
</dbReference>
<keyword evidence="4" id="KW-0520">NAD</keyword>
<dbReference type="InterPro" id="IPR003591">
    <property type="entry name" value="Leu-rich_rpt_typical-subtyp"/>
</dbReference>
<dbReference type="PANTHER" id="PTHR11017:SF559">
    <property type="entry name" value="DISEASE RESISTANCE PROTEIN CHL1"/>
    <property type="match status" value="1"/>
</dbReference>
<feature type="region of interest" description="Disordered" evidence="6">
    <location>
        <begin position="1100"/>
        <end position="1130"/>
    </location>
</feature>
<feature type="domain" description="Disease resistance protein Roq1-like winged-helix" evidence="9">
    <location>
        <begin position="287"/>
        <end position="359"/>
    </location>
</feature>
<organism evidence="10 11">
    <name type="scientific">Juglans regia</name>
    <name type="common">English walnut</name>
    <dbReference type="NCBI Taxonomy" id="51240"/>
    <lineage>
        <taxon>Eukaryota</taxon>
        <taxon>Viridiplantae</taxon>
        <taxon>Streptophyta</taxon>
        <taxon>Embryophyta</taxon>
        <taxon>Tracheophyta</taxon>
        <taxon>Spermatophyta</taxon>
        <taxon>Magnoliopsida</taxon>
        <taxon>eudicotyledons</taxon>
        <taxon>Gunneridae</taxon>
        <taxon>Pentapetalae</taxon>
        <taxon>rosids</taxon>
        <taxon>fabids</taxon>
        <taxon>Fagales</taxon>
        <taxon>Juglandaceae</taxon>
        <taxon>Juglans</taxon>
    </lineage>
</organism>
<dbReference type="GO" id="GO:0043531">
    <property type="term" value="F:ADP binding"/>
    <property type="evidence" value="ECO:0007669"/>
    <property type="project" value="InterPro"/>
</dbReference>
<comment type="catalytic activity">
    <reaction evidence="5">
        <text>NAD(+) + H2O = ADP-D-ribose + nicotinamide + H(+)</text>
        <dbReference type="Rhea" id="RHEA:16301"/>
        <dbReference type="ChEBI" id="CHEBI:15377"/>
        <dbReference type="ChEBI" id="CHEBI:15378"/>
        <dbReference type="ChEBI" id="CHEBI:17154"/>
        <dbReference type="ChEBI" id="CHEBI:57540"/>
        <dbReference type="ChEBI" id="CHEBI:57967"/>
        <dbReference type="EC" id="3.2.2.6"/>
    </reaction>
    <physiologicalReaction direction="left-to-right" evidence="5">
        <dbReference type="Rhea" id="RHEA:16302"/>
    </physiologicalReaction>
</comment>
<evidence type="ECO:0000259" key="9">
    <source>
        <dbReference type="Pfam" id="PF23282"/>
    </source>
</evidence>
<protein>
    <recommendedName>
        <fullName evidence="1">ADP-ribosyl cyclase/cyclic ADP-ribose hydrolase</fullName>
        <ecNumber evidence="1">3.2.2.6</ecNumber>
    </recommendedName>
</protein>
<keyword evidence="2" id="KW-0433">Leucine-rich repeat</keyword>
<evidence type="ECO:0000256" key="2">
    <source>
        <dbReference type="ARBA" id="ARBA00022614"/>
    </source>
</evidence>
<dbReference type="Gene3D" id="1.10.8.430">
    <property type="entry name" value="Helical domain of apoptotic protease-activating factors"/>
    <property type="match status" value="1"/>
</dbReference>
<name>A0A833XRK0_JUGRE</name>
<dbReference type="EMBL" id="LIHL02000005">
    <property type="protein sequence ID" value="KAF5470172.1"/>
    <property type="molecule type" value="Genomic_DNA"/>
</dbReference>
<evidence type="ECO:0000313" key="10">
    <source>
        <dbReference type="EMBL" id="KAF5470172.1"/>
    </source>
</evidence>
<evidence type="ECO:0000256" key="5">
    <source>
        <dbReference type="ARBA" id="ARBA00047304"/>
    </source>
</evidence>
<dbReference type="Gene3D" id="3.80.10.10">
    <property type="entry name" value="Ribonuclease Inhibitor"/>
    <property type="match status" value="2"/>
</dbReference>
<dbReference type="Pfam" id="PF07725">
    <property type="entry name" value="LRR_3"/>
    <property type="match status" value="1"/>
</dbReference>
<feature type="domain" description="NB-ARC" evidence="7">
    <location>
        <begin position="51"/>
        <end position="219"/>
    </location>
</feature>
<proteinExistence type="predicted"/>
<dbReference type="InterPro" id="IPR036390">
    <property type="entry name" value="WH_DNA-bd_sf"/>
</dbReference>
<dbReference type="InterPro" id="IPR058192">
    <property type="entry name" value="WHD_ROQ1-like"/>
</dbReference>
<dbReference type="GO" id="GO:0061809">
    <property type="term" value="F:NAD+ nucleosidase activity, cyclic ADP-ribose generating"/>
    <property type="evidence" value="ECO:0007669"/>
    <property type="project" value="UniProtKB-EC"/>
</dbReference>
<dbReference type="Gene3D" id="3.40.50.300">
    <property type="entry name" value="P-loop containing nucleotide triphosphate hydrolases"/>
    <property type="match status" value="1"/>
</dbReference>
<gene>
    <name evidence="10" type="ORF">F2P56_010704</name>
</gene>
<dbReference type="InterPro" id="IPR045344">
    <property type="entry name" value="C-JID"/>
</dbReference>
<dbReference type="Proteomes" id="UP000619265">
    <property type="component" value="Unassembled WGS sequence"/>
</dbReference>
<evidence type="ECO:0000256" key="4">
    <source>
        <dbReference type="ARBA" id="ARBA00023027"/>
    </source>
</evidence>
<dbReference type="Pfam" id="PF23282">
    <property type="entry name" value="WHD_ROQ1"/>
    <property type="match status" value="1"/>
</dbReference>
<dbReference type="Gramene" id="Jr05_04670_p1">
    <property type="protein sequence ID" value="cds.Jr05_04670_p1"/>
    <property type="gene ID" value="Jr05_04670"/>
</dbReference>
<dbReference type="GO" id="GO:0006952">
    <property type="term" value="P:defense response"/>
    <property type="evidence" value="ECO:0007669"/>
    <property type="project" value="InterPro"/>
</dbReference>
<keyword evidence="3" id="KW-0677">Repeat</keyword>